<protein>
    <submittedName>
        <fullName evidence="2">Uncharacterized protein</fullName>
    </submittedName>
</protein>
<organism evidence="2 3">
    <name type="scientific">Methanococcoides methylutens MM1</name>
    <dbReference type="NCBI Taxonomy" id="1434104"/>
    <lineage>
        <taxon>Archaea</taxon>
        <taxon>Methanobacteriati</taxon>
        <taxon>Methanobacteriota</taxon>
        <taxon>Stenosarchaea group</taxon>
        <taxon>Methanomicrobia</taxon>
        <taxon>Methanosarcinales</taxon>
        <taxon>Methanosarcinaceae</taxon>
        <taxon>Methanococcoides</taxon>
    </lineage>
</organism>
<name>A0A0E3ST29_METMT</name>
<sequence length="346" mass="39713">MAHNQKGLPNIEKEEIMDLYKEALNGNSADKDLWFEIGVKLENIAEFRHALHAFEKVIEIDYNNVEAWYCKYLLLDLLLCRGKAISAYNILKDLPRNIDHSKVKRLKIANESNKRISDQKKVHIKNVASRTLTICLLFSVICMLSSAGYLPGLDVIDNVYESNTLSMTPYGKHIDITNYINSTDPTWDELILFIQEDETDQICFDDDSFVCADYAEMLHDNAEKEGIKAAYVSIQFKDKDTGHAINAFRTTDRGLVFIDCTGAYEEDKEILMKNGHINLDKVAYLKEGENLGLIPLKEVTAAISQQNPIANMVKSTPQLEYQFYEEYSAEHDHESNRIVESYRVYW</sequence>
<keyword evidence="1" id="KW-0802">TPR repeat</keyword>
<dbReference type="RefSeq" id="WP_048205914.1">
    <property type="nucleotide sequence ID" value="NZ_CP009518.1"/>
</dbReference>
<dbReference type="AlphaFoldDB" id="A0A0E3ST29"/>
<dbReference type="Gene3D" id="1.25.40.10">
    <property type="entry name" value="Tetratricopeptide repeat domain"/>
    <property type="match status" value="1"/>
</dbReference>
<evidence type="ECO:0000313" key="3">
    <source>
        <dbReference type="Proteomes" id="UP000033048"/>
    </source>
</evidence>
<proteinExistence type="predicted"/>
<dbReference type="HOGENOM" id="CLU_800801_0_0_2"/>
<reference evidence="2 3" key="1">
    <citation type="submission" date="2014-07" db="EMBL/GenBank/DDBJ databases">
        <title>Methanogenic archaea and the global carbon cycle.</title>
        <authorList>
            <person name="Henriksen J.R."/>
            <person name="Luke J."/>
            <person name="Reinhart S."/>
            <person name="Benedict M.N."/>
            <person name="Youngblut N.D."/>
            <person name="Metcalf M.E."/>
            <person name="Whitaker R.J."/>
            <person name="Metcalf W.W."/>
        </authorList>
    </citation>
    <scope>NUCLEOTIDE SEQUENCE [LARGE SCALE GENOMIC DNA]</scope>
    <source>
        <strain evidence="2 3">MM1</strain>
    </source>
</reference>
<dbReference type="OrthoDB" id="137938at2157"/>
<dbReference type="InterPro" id="IPR019734">
    <property type="entry name" value="TPR_rpt"/>
</dbReference>
<dbReference type="EMBL" id="CP009518">
    <property type="protein sequence ID" value="AKB85878.1"/>
    <property type="molecule type" value="Genomic_DNA"/>
</dbReference>
<gene>
    <name evidence="2" type="ORF">MCMEM_1825</name>
</gene>
<dbReference type="Proteomes" id="UP000033048">
    <property type="component" value="Chromosome"/>
</dbReference>
<evidence type="ECO:0000313" key="2">
    <source>
        <dbReference type="EMBL" id="AKB85878.1"/>
    </source>
</evidence>
<dbReference type="GeneID" id="24894397"/>
<dbReference type="InterPro" id="IPR011990">
    <property type="entry name" value="TPR-like_helical_dom_sf"/>
</dbReference>
<dbReference type="SUPFAM" id="SSF48439">
    <property type="entry name" value="Protein prenylyltransferase"/>
    <property type="match status" value="1"/>
</dbReference>
<accession>A0A0E3ST29</accession>
<dbReference type="KEGG" id="mmet:MCMEM_1825"/>
<dbReference type="PROSITE" id="PS50005">
    <property type="entry name" value="TPR"/>
    <property type="match status" value="1"/>
</dbReference>
<keyword evidence="3" id="KW-1185">Reference proteome</keyword>
<feature type="repeat" description="TPR" evidence="1">
    <location>
        <begin position="31"/>
        <end position="64"/>
    </location>
</feature>
<evidence type="ECO:0000256" key="1">
    <source>
        <dbReference type="PROSITE-ProRule" id="PRU00339"/>
    </source>
</evidence>